<dbReference type="SUPFAM" id="SSF52279">
    <property type="entry name" value="Beta-D-glucan exohydrolase, C-terminal domain"/>
    <property type="match status" value="1"/>
</dbReference>
<reference evidence="6" key="1">
    <citation type="submission" date="2005-10" db="EMBL/GenBank/DDBJ databases">
        <title>Poplar beta(1,4)-xylosidase-like gene (BXL2) encoding a xylan hydrolase specifically expressed in xylem.</title>
        <authorList>
            <person name="Costa G."/>
            <person name="Lhernould S."/>
            <person name="Decou R."/>
            <person name="Lejolly D."/>
        </authorList>
    </citation>
    <scope>NUCLEOTIDE SEQUENCE</scope>
</reference>
<dbReference type="EMBL" id="AM117813">
    <property type="protein sequence ID" value="CAJ41429.1"/>
    <property type="molecule type" value="mRNA"/>
</dbReference>
<dbReference type="Gene3D" id="3.20.20.300">
    <property type="entry name" value="Glycoside hydrolase, family 3, N-terminal domain"/>
    <property type="match status" value="1"/>
</dbReference>
<dbReference type="PANTHER" id="PTHR42721:SF45">
    <property type="entry name" value="BETA-D-XYLOSIDASE 2-RELATED"/>
    <property type="match status" value="1"/>
</dbReference>
<evidence type="ECO:0000256" key="3">
    <source>
        <dbReference type="ARBA" id="ARBA00023295"/>
    </source>
</evidence>
<keyword evidence="3 6" id="KW-0326">Glycosidase</keyword>
<organism evidence="6">
    <name type="scientific">Populus canescens</name>
    <name type="common">Grey poplar</name>
    <name type="synonym">Populus tremula x Populus alba</name>
    <dbReference type="NCBI Taxonomy" id="80863"/>
    <lineage>
        <taxon>Eukaryota</taxon>
        <taxon>Viridiplantae</taxon>
        <taxon>Streptophyta</taxon>
        <taxon>Embryophyta</taxon>
        <taxon>Tracheophyta</taxon>
        <taxon>Spermatophyta</taxon>
        <taxon>Magnoliopsida</taxon>
        <taxon>eudicotyledons</taxon>
        <taxon>Gunneridae</taxon>
        <taxon>Pentapetalae</taxon>
        <taxon>rosids</taxon>
        <taxon>fabids</taxon>
        <taxon>Malpighiales</taxon>
        <taxon>Salicaceae</taxon>
        <taxon>Saliceae</taxon>
        <taxon>Populus</taxon>
    </lineage>
</organism>
<feature type="signal peptide" evidence="4">
    <location>
        <begin position="1"/>
        <end position="23"/>
    </location>
</feature>
<evidence type="ECO:0000256" key="2">
    <source>
        <dbReference type="ARBA" id="ARBA00022801"/>
    </source>
</evidence>
<dbReference type="PRINTS" id="PR00133">
    <property type="entry name" value="GLHYDRLASE3"/>
</dbReference>
<dbReference type="SUPFAM" id="SSF51445">
    <property type="entry name" value="(Trans)glycosidases"/>
    <property type="match status" value="1"/>
</dbReference>
<keyword evidence="2 6" id="KW-0378">Hydrolase</keyword>
<dbReference type="Pfam" id="PF01915">
    <property type="entry name" value="Glyco_hydro_3_C"/>
    <property type="match status" value="1"/>
</dbReference>
<accession>Q333M3</accession>
<dbReference type="PANTHER" id="PTHR42721">
    <property type="entry name" value="SUGAR HYDROLASE-RELATED"/>
    <property type="match status" value="1"/>
</dbReference>
<protein>
    <submittedName>
        <fullName evidence="6">Beta (1,4)-xylosidase</fullName>
        <ecNumber evidence="6">3.2.1.37</ecNumber>
    </submittedName>
</protein>
<dbReference type="Gene3D" id="3.40.50.1700">
    <property type="entry name" value="Glycoside hydrolase family 3 C-terminal domain"/>
    <property type="match status" value="1"/>
</dbReference>
<dbReference type="InterPro" id="IPR044993">
    <property type="entry name" value="BXL"/>
</dbReference>
<proteinExistence type="evidence at transcript level"/>
<dbReference type="Pfam" id="PF00933">
    <property type="entry name" value="Glyco_hydro_3"/>
    <property type="match status" value="1"/>
</dbReference>
<dbReference type="CAZy" id="GH3">
    <property type="family name" value="Glycoside Hydrolase Family 3"/>
</dbReference>
<gene>
    <name evidence="6" type="primary">BXL2</name>
</gene>
<dbReference type="GO" id="GO:0031222">
    <property type="term" value="P:arabinan catabolic process"/>
    <property type="evidence" value="ECO:0007669"/>
    <property type="project" value="TreeGrafter"/>
</dbReference>
<name>Q333M3_POPCN</name>
<evidence type="ECO:0000256" key="1">
    <source>
        <dbReference type="ARBA" id="ARBA00022729"/>
    </source>
</evidence>
<feature type="domain" description="Fibronectin type III-like" evidence="5">
    <location>
        <begin position="648"/>
        <end position="717"/>
    </location>
</feature>
<sequence>MPTSFIITLSVLFLGVSLQTSKALDPFACDPKDGTNRDLPFCQVNLPIHTRVNDLIGRMTLQEKVGLLVNNAAAVPRLGIKGYEWWSEALHGVSNVGPGTKFGGAFPVATSFPQVITTAASFNATLWEAIGRVVSDEARAMFNGGVAGLTYWSPNVTYSVYPRWGRGQETPGEDPVVVGKYAASYVRGLQGSDGIRLKVAACCKHFTAYDLDNWNGVDRFHFNAKVSKQDMVDTFDVPFRMCVKEGKVASVMCSYNQVNGIPTCADPNLLKKTVRGQWRLNGYIVSDCDSFGVYYGQQHFTSPRRSSLGCYKAGLDLDCGPFLVTHRDAVKKAAEEAEINNAWLKTLTFQISLGIFDGSPLQAVGDVVPTMGPPTNQDLAVNAPKRLFIFKNRAFLLYSPRHIFGPVALFKSLPFMLGNYEGLPCKYLFPLQGLAGFVSLLYLPGCSNVICAVADVGSAVDLAASADAVVLVVGADQSIEREGHDRVDFYLPGKQQELVTRVAMAAKGPVLLVIMDLAISGGGCSYNQVNGIPISDVCEGSSYRWPSFSNCHGYMPWISYSRAIWETLRFTKVNWVPTWSWNKLHKFGSHHSKCTDDGFGTPRRPPPWLRKCNHFQGRQSELHMLDVIDSLLGMQVDVKNTGSMDGTHTLLVYFRPPARHWAPHKQLVAFEKVHVAAGTQQRVGINIHVCKSLSVVDGSGIRRIPMGEHSLHIGDVKHSVSLQASILGVVES</sequence>
<dbReference type="InterPro" id="IPR001764">
    <property type="entry name" value="Glyco_hydro_3_N"/>
</dbReference>
<dbReference type="InterPro" id="IPR036962">
    <property type="entry name" value="Glyco_hydro_3_N_sf"/>
</dbReference>
<dbReference type="InterPro" id="IPR017853">
    <property type="entry name" value="GH"/>
</dbReference>
<dbReference type="SMART" id="SM01217">
    <property type="entry name" value="Fn3_like"/>
    <property type="match status" value="1"/>
</dbReference>
<keyword evidence="1 4" id="KW-0732">Signal</keyword>
<dbReference type="AlphaFoldDB" id="Q333M3"/>
<dbReference type="GO" id="GO:0045493">
    <property type="term" value="P:xylan catabolic process"/>
    <property type="evidence" value="ECO:0007669"/>
    <property type="project" value="InterPro"/>
</dbReference>
<dbReference type="Pfam" id="PF14310">
    <property type="entry name" value="Fn3-like"/>
    <property type="match status" value="1"/>
</dbReference>
<dbReference type="EC" id="3.2.1.37" evidence="6"/>
<dbReference type="FunFam" id="3.20.20.300:FF:000004">
    <property type="entry name" value="probable beta-D-xylosidase 7"/>
    <property type="match status" value="1"/>
</dbReference>
<dbReference type="Gene3D" id="2.60.40.10">
    <property type="entry name" value="Immunoglobulins"/>
    <property type="match status" value="1"/>
</dbReference>
<dbReference type="InterPro" id="IPR036881">
    <property type="entry name" value="Glyco_hydro_3_C_sf"/>
</dbReference>
<dbReference type="InterPro" id="IPR002772">
    <property type="entry name" value="Glyco_hydro_3_C"/>
</dbReference>
<dbReference type="GO" id="GO:0009044">
    <property type="term" value="F:xylan 1,4-beta-xylosidase activity"/>
    <property type="evidence" value="ECO:0007669"/>
    <property type="project" value="UniProtKB-EC"/>
</dbReference>
<evidence type="ECO:0000256" key="4">
    <source>
        <dbReference type="SAM" id="SignalP"/>
    </source>
</evidence>
<evidence type="ECO:0000259" key="5">
    <source>
        <dbReference type="SMART" id="SM01217"/>
    </source>
</evidence>
<dbReference type="InterPro" id="IPR026891">
    <property type="entry name" value="Fn3-like"/>
</dbReference>
<dbReference type="InterPro" id="IPR013783">
    <property type="entry name" value="Ig-like_fold"/>
</dbReference>
<dbReference type="GO" id="GO:0046556">
    <property type="term" value="F:alpha-L-arabinofuranosidase activity"/>
    <property type="evidence" value="ECO:0007669"/>
    <property type="project" value="TreeGrafter"/>
</dbReference>
<evidence type="ECO:0000313" key="6">
    <source>
        <dbReference type="EMBL" id="CAJ41429.1"/>
    </source>
</evidence>
<feature type="chain" id="PRO_5004221465" evidence="4">
    <location>
        <begin position="24"/>
        <end position="732"/>
    </location>
</feature>